<dbReference type="PANTHER" id="PTHR43546:SF3">
    <property type="entry name" value="UPF0173 METAL-DEPENDENT HYDROLASE MJ1163"/>
    <property type="match status" value="1"/>
</dbReference>
<proteinExistence type="predicted"/>
<dbReference type="AlphaFoldDB" id="A0A1I7IJS4"/>
<evidence type="ECO:0000313" key="2">
    <source>
        <dbReference type="Proteomes" id="UP000199138"/>
    </source>
</evidence>
<dbReference type="STRING" id="1224947.SAMN05216480_11713"/>
<sequence>MYTQIKALLICTFITTFSFGQMSESVDEITITPVEHASLILETKYKRIFVDPVGHEEIFNTHGTPDIVLLTDIHGDHMNAETLNALHLSKSIIIAPKAVAEALPENLQSKIQIVNNDEKVEVSGVKIEAIPMYNLREEAKSFHTKGRGNGYVLKLANKKIYISGDTEDIPEMRNLHNIDIAFVCMNLPYTMTIDSAADAVLDFKPGIVYPYHFRGKNGKSDVKKFSSMVTEENEDIDVRILNWYPEK</sequence>
<gene>
    <name evidence="1" type="ORF">SAMN05216480_11713</name>
</gene>
<dbReference type="Proteomes" id="UP000199138">
    <property type="component" value="Unassembled WGS sequence"/>
</dbReference>
<dbReference type="InterPro" id="IPR036866">
    <property type="entry name" value="RibonucZ/Hydroxyglut_hydro"/>
</dbReference>
<dbReference type="Pfam" id="PF13483">
    <property type="entry name" value="Lactamase_B_3"/>
    <property type="match status" value="1"/>
</dbReference>
<name>A0A1I7IJS4_9FLAO</name>
<evidence type="ECO:0000313" key="1">
    <source>
        <dbReference type="EMBL" id="SFU73170.1"/>
    </source>
</evidence>
<dbReference type="SUPFAM" id="SSF56281">
    <property type="entry name" value="Metallo-hydrolase/oxidoreductase"/>
    <property type="match status" value="1"/>
</dbReference>
<dbReference type="OrthoDB" id="9789133at2"/>
<dbReference type="Gene3D" id="3.60.15.10">
    <property type="entry name" value="Ribonuclease Z/Hydroxyacylglutathione hydrolase-like"/>
    <property type="match status" value="1"/>
</dbReference>
<keyword evidence="2" id="KW-1185">Reference proteome</keyword>
<organism evidence="1 2">
    <name type="scientific">Pustulibacterium marinum</name>
    <dbReference type="NCBI Taxonomy" id="1224947"/>
    <lineage>
        <taxon>Bacteria</taxon>
        <taxon>Pseudomonadati</taxon>
        <taxon>Bacteroidota</taxon>
        <taxon>Flavobacteriia</taxon>
        <taxon>Flavobacteriales</taxon>
        <taxon>Flavobacteriaceae</taxon>
        <taxon>Pustulibacterium</taxon>
    </lineage>
</organism>
<reference evidence="2" key="1">
    <citation type="submission" date="2016-10" db="EMBL/GenBank/DDBJ databases">
        <authorList>
            <person name="Varghese N."/>
            <person name="Submissions S."/>
        </authorList>
    </citation>
    <scope>NUCLEOTIDE SEQUENCE [LARGE SCALE GENOMIC DNA]</scope>
    <source>
        <strain evidence="2">CGMCC 1.12333</strain>
    </source>
</reference>
<accession>A0A1I7IJS4</accession>
<dbReference type="InterPro" id="IPR050114">
    <property type="entry name" value="UPF0173_UPF0282_UlaG_hydrolase"/>
</dbReference>
<dbReference type="PANTHER" id="PTHR43546">
    <property type="entry name" value="UPF0173 METAL-DEPENDENT HYDROLASE MJ1163-RELATED"/>
    <property type="match status" value="1"/>
</dbReference>
<dbReference type="RefSeq" id="WP_093026272.1">
    <property type="nucleotide sequence ID" value="NZ_FPBK01000017.1"/>
</dbReference>
<dbReference type="EMBL" id="FPBK01000017">
    <property type="protein sequence ID" value="SFU73170.1"/>
    <property type="molecule type" value="Genomic_DNA"/>
</dbReference>
<protein>
    <submittedName>
        <fullName evidence="1">L-ascorbate metabolism protein UlaG, beta-lactamase superfamily</fullName>
    </submittedName>
</protein>